<evidence type="ECO:0000256" key="3">
    <source>
        <dbReference type="ARBA" id="ARBA00022475"/>
    </source>
</evidence>
<dbReference type="InterPro" id="IPR025713">
    <property type="entry name" value="MotB-like_N_dom"/>
</dbReference>
<dbReference type="PRINTS" id="PR01023">
    <property type="entry name" value="NAFLGMOTY"/>
</dbReference>
<gene>
    <name evidence="10" type="ORF">ACFOSS_01805</name>
</gene>
<dbReference type="Gene3D" id="3.30.1330.60">
    <property type="entry name" value="OmpA-like domain"/>
    <property type="match status" value="1"/>
</dbReference>
<keyword evidence="4 8" id="KW-0812">Transmembrane</keyword>
<dbReference type="InterPro" id="IPR050330">
    <property type="entry name" value="Bact_OuterMem_StrucFunc"/>
</dbReference>
<name>A0ABV8CJW3_9GAMM</name>
<proteinExistence type="inferred from homology"/>
<evidence type="ECO:0000256" key="4">
    <source>
        <dbReference type="ARBA" id="ARBA00022692"/>
    </source>
</evidence>
<dbReference type="Pfam" id="PF13677">
    <property type="entry name" value="MotB_plug"/>
    <property type="match status" value="1"/>
</dbReference>
<comment type="caution">
    <text evidence="10">The sequence shown here is derived from an EMBL/GenBank/DDBJ whole genome shotgun (WGS) entry which is preliminary data.</text>
</comment>
<evidence type="ECO:0000256" key="2">
    <source>
        <dbReference type="ARBA" id="ARBA00008914"/>
    </source>
</evidence>
<evidence type="ECO:0000256" key="8">
    <source>
        <dbReference type="SAM" id="Phobius"/>
    </source>
</evidence>
<dbReference type="PANTHER" id="PTHR30329">
    <property type="entry name" value="STATOR ELEMENT OF FLAGELLAR MOTOR COMPLEX"/>
    <property type="match status" value="1"/>
</dbReference>
<dbReference type="InterPro" id="IPR006665">
    <property type="entry name" value="OmpA-like"/>
</dbReference>
<keyword evidence="10" id="KW-0282">Flagellum</keyword>
<reference evidence="11" key="1">
    <citation type="journal article" date="2019" name="Int. J. Syst. Evol. Microbiol.">
        <title>The Global Catalogue of Microorganisms (GCM) 10K type strain sequencing project: providing services to taxonomists for standard genome sequencing and annotation.</title>
        <authorList>
            <consortium name="The Broad Institute Genomics Platform"/>
            <consortium name="The Broad Institute Genome Sequencing Center for Infectious Disease"/>
            <person name="Wu L."/>
            <person name="Ma J."/>
        </authorList>
    </citation>
    <scope>NUCLEOTIDE SEQUENCE [LARGE SCALE GENOMIC DNA]</scope>
    <source>
        <strain evidence="11">CCUG 54939</strain>
    </source>
</reference>
<keyword evidence="11" id="KW-1185">Reference proteome</keyword>
<dbReference type="Proteomes" id="UP001595692">
    <property type="component" value="Unassembled WGS sequence"/>
</dbReference>
<keyword evidence="3" id="KW-1003">Cell membrane</keyword>
<dbReference type="EMBL" id="JBHSAF010000001">
    <property type="protein sequence ID" value="MFC3912197.1"/>
    <property type="molecule type" value="Genomic_DNA"/>
</dbReference>
<sequence>MGRKKKVEPPENHERWLISYADFMTLLFALFVVLYGFAMSKQTEVKALVQGLIQSFTEMGFVTARPGSTVLTGSFGIVQSNDDSDISAASPNQQVMIVQAPTQGGGGMLDTGQPPTQQPVPTQNSQTEIKDQLPMDESISNSSGAPFDALKKEFNKSLEDLVSAGLIDIKSDENWLTIELSSGLIFPSGSATVLLQAKPVLKQIAKTLAPLRNYVRVRGYTDDVHIANELYGSNWELSAQRAISVLKSLESDGIPPAQLAIEAYGEFSPFASNSTVRGRELNRKVVIAVSRFSYTPKPLPVIVDDVPAKPGEQPLTDIITPENYNIIQLPDGRLKLKKQE</sequence>
<evidence type="ECO:0000256" key="1">
    <source>
        <dbReference type="ARBA" id="ARBA00004162"/>
    </source>
</evidence>
<dbReference type="Pfam" id="PF00691">
    <property type="entry name" value="OmpA"/>
    <property type="match status" value="1"/>
</dbReference>
<evidence type="ECO:0000256" key="6">
    <source>
        <dbReference type="ARBA" id="ARBA00023136"/>
    </source>
</evidence>
<dbReference type="PROSITE" id="PS51123">
    <property type="entry name" value="OMPA_2"/>
    <property type="match status" value="1"/>
</dbReference>
<dbReference type="SUPFAM" id="SSF103088">
    <property type="entry name" value="OmpA-like"/>
    <property type="match status" value="1"/>
</dbReference>
<evidence type="ECO:0000256" key="5">
    <source>
        <dbReference type="ARBA" id="ARBA00022989"/>
    </source>
</evidence>
<comment type="similarity">
    <text evidence="2">Belongs to the MotB family.</text>
</comment>
<evidence type="ECO:0000256" key="7">
    <source>
        <dbReference type="PROSITE-ProRule" id="PRU00473"/>
    </source>
</evidence>
<keyword evidence="6 7" id="KW-0472">Membrane</keyword>
<feature type="transmembrane region" description="Helical" evidence="8">
    <location>
        <begin position="20"/>
        <end position="38"/>
    </location>
</feature>
<comment type="subcellular location">
    <subcellularLocation>
        <location evidence="1">Cell membrane</location>
        <topology evidence="1">Single-pass membrane protein</topology>
    </subcellularLocation>
</comment>
<evidence type="ECO:0000259" key="9">
    <source>
        <dbReference type="PROSITE" id="PS51123"/>
    </source>
</evidence>
<keyword evidence="10" id="KW-0966">Cell projection</keyword>
<dbReference type="RefSeq" id="WP_377150288.1">
    <property type="nucleotide sequence ID" value="NZ_JBHSAF010000001.1"/>
</dbReference>
<keyword evidence="5 8" id="KW-1133">Transmembrane helix</keyword>
<keyword evidence="10" id="KW-0969">Cilium</keyword>
<dbReference type="CDD" id="cd07185">
    <property type="entry name" value="OmpA_C-like"/>
    <property type="match status" value="1"/>
</dbReference>
<evidence type="ECO:0000313" key="10">
    <source>
        <dbReference type="EMBL" id="MFC3912197.1"/>
    </source>
</evidence>
<dbReference type="PANTHER" id="PTHR30329:SF20">
    <property type="entry name" value="EXPORTED PROTEIN"/>
    <property type="match status" value="1"/>
</dbReference>
<accession>A0ABV8CJW3</accession>
<feature type="domain" description="OmpA-like" evidence="9">
    <location>
        <begin position="173"/>
        <end position="293"/>
    </location>
</feature>
<evidence type="ECO:0000313" key="11">
    <source>
        <dbReference type="Proteomes" id="UP001595692"/>
    </source>
</evidence>
<dbReference type="InterPro" id="IPR036737">
    <property type="entry name" value="OmpA-like_sf"/>
</dbReference>
<protein>
    <submittedName>
        <fullName evidence="10">Flagellar motor protein MotB</fullName>
    </submittedName>
</protein>
<organism evidence="10 11">
    <name type="scientific">Pseudaeromonas sharmana</name>
    <dbReference type="NCBI Taxonomy" id="328412"/>
    <lineage>
        <taxon>Bacteria</taxon>
        <taxon>Pseudomonadati</taxon>
        <taxon>Pseudomonadota</taxon>
        <taxon>Gammaproteobacteria</taxon>
        <taxon>Aeromonadales</taxon>
        <taxon>Aeromonadaceae</taxon>
        <taxon>Pseudaeromonas</taxon>
    </lineage>
</organism>